<keyword evidence="2" id="KW-1185">Reference proteome</keyword>
<dbReference type="GeneTree" id="ENSGT00940000156650"/>
<reference evidence="1" key="2">
    <citation type="submission" date="2025-09" db="UniProtKB">
        <authorList>
            <consortium name="Ensembl"/>
        </authorList>
    </citation>
    <scope>IDENTIFICATION</scope>
</reference>
<organism evidence="1 2">
    <name type="scientific">Oryzias sinensis</name>
    <name type="common">Chinese medaka</name>
    <dbReference type="NCBI Taxonomy" id="183150"/>
    <lineage>
        <taxon>Eukaryota</taxon>
        <taxon>Metazoa</taxon>
        <taxon>Chordata</taxon>
        <taxon>Craniata</taxon>
        <taxon>Vertebrata</taxon>
        <taxon>Euteleostomi</taxon>
        <taxon>Actinopterygii</taxon>
        <taxon>Neopterygii</taxon>
        <taxon>Teleostei</taxon>
        <taxon>Neoteleostei</taxon>
        <taxon>Acanthomorphata</taxon>
        <taxon>Ovalentaria</taxon>
        <taxon>Atherinomorphae</taxon>
        <taxon>Beloniformes</taxon>
        <taxon>Adrianichthyidae</taxon>
        <taxon>Oryziinae</taxon>
        <taxon>Oryzias</taxon>
    </lineage>
</organism>
<sequence length="265" mass="29275">MKEPHVALKPWVADPWSRPTLHTTLTTILQPRNPAMVFESSLIFWPQASPPTAGHIVGQQQLTSYLQKALDVGPRNVVLFLQDKMSMEDFTKYGGVFGNKQDSVFPSLEGALRAAVSPLVLPAVSWPASNAVISQLQDQLETSALYMDPETLSQLRLNASSPALLVFRLPYSAGADLMSTKDILSENDAVMGQVLNIMKTQSVPYTALYTGLQPSRVRLSLHLQGFITRLKGCLCLHNESKSHRFPKWPTKLSAPSTVNARHWIG</sequence>
<dbReference type="GO" id="GO:0033176">
    <property type="term" value="C:proton-transporting V-type ATPase complex"/>
    <property type="evidence" value="ECO:0007669"/>
    <property type="project" value="TreeGrafter"/>
</dbReference>
<reference evidence="1" key="1">
    <citation type="submission" date="2025-08" db="UniProtKB">
        <authorList>
            <consortium name="Ensembl"/>
        </authorList>
    </citation>
    <scope>IDENTIFICATION</scope>
</reference>
<name>A0A8C7ZS87_9TELE</name>
<protein>
    <submittedName>
        <fullName evidence="1">ATPase H+ transporting accessory protein 1</fullName>
    </submittedName>
</protein>
<dbReference type="PANTHER" id="PTHR12471">
    <property type="entry name" value="VACUOLAR ATP SYNTHASE SUBUNIT S1"/>
    <property type="match status" value="1"/>
</dbReference>
<dbReference type="GO" id="GO:0001671">
    <property type="term" value="F:ATPase activator activity"/>
    <property type="evidence" value="ECO:0007669"/>
    <property type="project" value="TreeGrafter"/>
</dbReference>
<dbReference type="Ensembl" id="ENSOSIT00000047062.1">
    <property type="protein sequence ID" value="ENSOSIP00000044735.1"/>
    <property type="gene ID" value="ENSOSIG00000021360.1"/>
</dbReference>
<dbReference type="AlphaFoldDB" id="A0A8C7ZS87"/>
<dbReference type="Proteomes" id="UP000694383">
    <property type="component" value="Unplaced"/>
</dbReference>
<evidence type="ECO:0000313" key="2">
    <source>
        <dbReference type="Proteomes" id="UP000694383"/>
    </source>
</evidence>
<proteinExistence type="predicted"/>
<dbReference type="InterPro" id="IPR008388">
    <property type="entry name" value="Ac45_acc_su"/>
</dbReference>
<accession>A0A8C7ZS87</accession>
<dbReference type="PANTHER" id="PTHR12471:SF2">
    <property type="entry name" value="V-TYPE PROTON ATPASE SUBUNIT S1"/>
    <property type="match status" value="1"/>
</dbReference>
<evidence type="ECO:0000313" key="1">
    <source>
        <dbReference type="Ensembl" id="ENSOSIP00000044735.1"/>
    </source>
</evidence>
<dbReference type="GO" id="GO:0030641">
    <property type="term" value="P:regulation of cellular pH"/>
    <property type="evidence" value="ECO:0007669"/>
    <property type="project" value="TreeGrafter"/>
</dbReference>